<keyword evidence="3" id="KW-1185">Reference proteome</keyword>
<dbReference type="Pfam" id="PF06941">
    <property type="entry name" value="NT5C"/>
    <property type="match status" value="1"/>
</dbReference>
<evidence type="ECO:0000313" key="3">
    <source>
        <dbReference type="Proteomes" id="UP000231637"/>
    </source>
</evidence>
<comment type="similarity">
    <text evidence="1">Belongs to the 5'(3')-deoxyribonucleotidase family.</text>
</comment>
<dbReference type="KEGG" id="mfn:Ga0123462_0850"/>
<dbReference type="GO" id="GO:0009223">
    <property type="term" value="P:pyrimidine deoxyribonucleotide catabolic process"/>
    <property type="evidence" value="ECO:0007669"/>
    <property type="project" value="TreeGrafter"/>
</dbReference>
<accession>A0A2K8L643</accession>
<name>A0A2K8L643_9PROT</name>
<dbReference type="GO" id="GO:0008253">
    <property type="term" value="F:5'-nucleotidase activity"/>
    <property type="evidence" value="ECO:0007669"/>
    <property type="project" value="InterPro"/>
</dbReference>
<dbReference type="SFLD" id="SFLDS00003">
    <property type="entry name" value="Haloacid_Dehalogenase"/>
    <property type="match status" value="1"/>
</dbReference>
<evidence type="ECO:0000256" key="1">
    <source>
        <dbReference type="ARBA" id="ARBA00009589"/>
    </source>
</evidence>
<dbReference type="InterPro" id="IPR036412">
    <property type="entry name" value="HAD-like_sf"/>
</dbReference>
<dbReference type="SUPFAM" id="SSF56784">
    <property type="entry name" value="HAD-like"/>
    <property type="match status" value="1"/>
</dbReference>
<dbReference type="InterPro" id="IPR010708">
    <property type="entry name" value="5'(3')-deoxyribonucleotidase"/>
</dbReference>
<dbReference type="Proteomes" id="UP000231637">
    <property type="component" value="Chromosome"/>
</dbReference>
<protein>
    <submittedName>
        <fullName evidence="2">5'(3')-deoxyribonucleotidase</fullName>
    </submittedName>
</protein>
<dbReference type="AlphaFoldDB" id="A0A2K8L643"/>
<dbReference type="Gene3D" id="3.40.50.1000">
    <property type="entry name" value="HAD superfamily/HAD-like"/>
    <property type="match status" value="1"/>
</dbReference>
<gene>
    <name evidence="2" type="ORF">Ga0123462_0850</name>
</gene>
<dbReference type="InterPro" id="IPR023214">
    <property type="entry name" value="HAD_sf"/>
</dbReference>
<dbReference type="PANTHER" id="PTHR16504:SF4">
    <property type="entry name" value="5'(3')-DEOXYRIBONUCLEOTIDASE"/>
    <property type="match status" value="1"/>
</dbReference>
<evidence type="ECO:0000313" key="2">
    <source>
        <dbReference type="EMBL" id="ATX81719.1"/>
    </source>
</evidence>
<organism evidence="2 3">
    <name type="scientific">Mariprofundus ferrinatatus</name>
    <dbReference type="NCBI Taxonomy" id="1921087"/>
    <lineage>
        <taxon>Bacteria</taxon>
        <taxon>Pseudomonadati</taxon>
        <taxon>Pseudomonadota</taxon>
        <taxon>Candidatius Mariprofundia</taxon>
        <taxon>Mariprofundales</taxon>
        <taxon>Mariprofundaceae</taxon>
        <taxon>Mariprofundus</taxon>
    </lineage>
</organism>
<sequence>MTKQNGSDAKKKVLFIDMDNVLVDFQSGINQLNEEQLKEYEGRYDEVPGIFSTMKPKEGALEAFRLLARKFDAYILSTAPWENPSAWSDKLEWVKKYLGDPAYKRLILSHHKNLSEGDYLIDDRTANGADRFTGEHIHFGTEKFTNWYSVLHYLTKKEGYIGILQAPPDHPIYTRGYIIGGMCSTGLPKASASKNGDSDSSNIEESES</sequence>
<dbReference type="EMBL" id="CP018800">
    <property type="protein sequence ID" value="ATX81719.1"/>
    <property type="molecule type" value="Genomic_DNA"/>
</dbReference>
<dbReference type="SFLD" id="SFLDG01145">
    <property type="entry name" value="C1.2.1"/>
    <property type="match status" value="1"/>
</dbReference>
<dbReference type="PANTHER" id="PTHR16504">
    <property type="entry name" value="5'(3')-DEOXYRIBONUCLEOTIDASE"/>
    <property type="match status" value="1"/>
</dbReference>
<dbReference type="OrthoDB" id="6120213at2"/>
<reference evidence="2 3" key="1">
    <citation type="submission" date="2016-12" db="EMBL/GenBank/DDBJ databases">
        <title>Isolation and genomic insights into novel planktonic Zetaproteobacteria from stratified waters of the Chesapeake Bay.</title>
        <authorList>
            <person name="McAllister S.M."/>
            <person name="Kato S."/>
            <person name="Chan C.S."/>
            <person name="Chiu B.K."/>
            <person name="Field E.K."/>
        </authorList>
    </citation>
    <scope>NUCLEOTIDE SEQUENCE [LARGE SCALE GENOMIC DNA]</scope>
    <source>
        <strain evidence="2 3">CP-8</strain>
    </source>
</reference>
<dbReference type="SFLD" id="SFLDG01126">
    <property type="entry name" value="C1.2:_Nucleotidase_Like"/>
    <property type="match status" value="1"/>
</dbReference>
<proteinExistence type="inferred from homology"/>